<name>A0A0D6MI34_9PROT</name>
<dbReference type="Pfam" id="PF26343">
    <property type="entry name" value="VapC50_C"/>
    <property type="match status" value="1"/>
</dbReference>
<gene>
    <name evidence="3" type="ORF">Tasa_007_016</name>
</gene>
<dbReference type="Pfam" id="PF13470">
    <property type="entry name" value="PIN_3"/>
    <property type="match status" value="1"/>
</dbReference>
<evidence type="ECO:0000259" key="1">
    <source>
        <dbReference type="Pfam" id="PF13470"/>
    </source>
</evidence>
<dbReference type="RefSeq" id="WP_048846897.1">
    <property type="nucleotide sequence ID" value="NZ_BALE01000007.1"/>
</dbReference>
<accession>A0A0D6MI34</accession>
<protein>
    <submittedName>
        <fullName evidence="3">Uncharacterized protein</fullName>
    </submittedName>
</protein>
<sequence>MAFTAVLDACVLYPAPLRDLLMQLARTRLYRARWTEAIHDEWTRNVAQKRPDLVDRLARTRALMNEAIEDCLVVGYEALISGLTLPDPDDRHVLAAAIVARADVIVTLNLKDFPASAVSPFGIEVQHPDVFIRHALDLDPAIALGAVRAVRGRLQKPPASPQDMLDTLARQGLAETVAFLRDWKELF</sequence>
<evidence type="ECO:0000313" key="3">
    <source>
        <dbReference type="EMBL" id="GAN53171.1"/>
    </source>
</evidence>
<dbReference type="OrthoDB" id="211933at2"/>
<dbReference type="STRING" id="1231623.Tasa_007_016"/>
<dbReference type="InterPro" id="IPR002716">
    <property type="entry name" value="PIN_dom"/>
</dbReference>
<dbReference type="Proteomes" id="UP000032679">
    <property type="component" value="Unassembled WGS sequence"/>
</dbReference>
<dbReference type="AlphaFoldDB" id="A0A0D6MI34"/>
<keyword evidence="4" id="KW-1185">Reference proteome</keyword>
<comment type="caution">
    <text evidence="3">The sequence shown here is derived from an EMBL/GenBank/DDBJ whole genome shotgun (WGS) entry which is preliminary data.</text>
</comment>
<evidence type="ECO:0000259" key="2">
    <source>
        <dbReference type="Pfam" id="PF26343"/>
    </source>
</evidence>
<dbReference type="InterPro" id="IPR058652">
    <property type="entry name" value="VapC50_C"/>
</dbReference>
<dbReference type="EMBL" id="BALE01000007">
    <property type="protein sequence ID" value="GAN53171.1"/>
    <property type="molecule type" value="Genomic_DNA"/>
</dbReference>
<feature type="domain" description="PIN" evidence="1">
    <location>
        <begin position="5"/>
        <end position="110"/>
    </location>
</feature>
<proteinExistence type="predicted"/>
<reference evidence="3 4" key="1">
    <citation type="submission" date="2012-10" db="EMBL/GenBank/DDBJ databases">
        <title>Genome sequencing of Tanticharoenia sakaeratensis NBRC 103193.</title>
        <authorList>
            <person name="Azuma Y."/>
            <person name="Hadano H."/>
            <person name="Hirakawa H."/>
            <person name="Matsushita K."/>
        </authorList>
    </citation>
    <scope>NUCLEOTIDE SEQUENCE [LARGE SCALE GENOMIC DNA]</scope>
    <source>
        <strain evidence="3 4">NBRC 103193</strain>
    </source>
</reference>
<feature type="domain" description="VapC50 C-terminal" evidence="2">
    <location>
        <begin position="128"/>
        <end position="182"/>
    </location>
</feature>
<organism evidence="3 4">
    <name type="scientific">Tanticharoenia sakaeratensis NBRC 103193</name>
    <dbReference type="NCBI Taxonomy" id="1231623"/>
    <lineage>
        <taxon>Bacteria</taxon>
        <taxon>Pseudomonadati</taxon>
        <taxon>Pseudomonadota</taxon>
        <taxon>Alphaproteobacteria</taxon>
        <taxon>Acetobacterales</taxon>
        <taxon>Acetobacteraceae</taxon>
        <taxon>Tanticharoenia</taxon>
    </lineage>
</organism>
<evidence type="ECO:0000313" key="4">
    <source>
        <dbReference type="Proteomes" id="UP000032679"/>
    </source>
</evidence>